<feature type="transmembrane region" description="Helical" evidence="1">
    <location>
        <begin position="84"/>
        <end position="103"/>
    </location>
</feature>
<feature type="transmembrane region" description="Helical" evidence="1">
    <location>
        <begin position="35"/>
        <end position="55"/>
    </location>
</feature>
<accession>A0A6C0JTZ7</accession>
<evidence type="ECO:0000256" key="1">
    <source>
        <dbReference type="SAM" id="Phobius"/>
    </source>
</evidence>
<keyword evidence="1" id="KW-0472">Membrane</keyword>
<sequence>MIDIRIIYIIYLWLLFGMLTSFINCKLINLLKNNIYLQYIVLYFSILFLFIIFEFEKNEHIFHYLKYAFYILILLILLIKTNKYISLFILFLLLIDGFIKLHINYLATNNKDFKQYEKIREMNQYIFIISIIIGFIFIVYKYKKKFSLKKFLSNDC</sequence>
<dbReference type="AlphaFoldDB" id="A0A6C0JTZ7"/>
<feature type="transmembrane region" description="Helical" evidence="1">
    <location>
        <begin position="6"/>
        <end position="23"/>
    </location>
</feature>
<organism evidence="2">
    <name type="scientific">viral metagenome</name>
    <dbReference type="NCBI Taxonomy" id="1070528"/>
    <lineage>
        <taxon>unclassified sequences</taxon>
        <taxon>metagenomes</taxon>
        <taxon>organismal metagenomes</taxon>
    </lineage>
</organism>
<protein>
    <submittedName>
        <fullName evidence="2">Uncharacterized protein</fullName>
    </submittedName>
</protein>
<reference evidence="2" key="1">
    <citation type="journal article" date="2020" name="Nature">
        <title>Giant virus diversity and host interactions through global metagenomics.</title>
        <authorList>
            <person name="Schulz F."/>
            <person name="Roux S."/>
            <person name="Paez-Espino D."/>
            <person name="Jungbluth S."/>
            <person name="Walsh D.A."/>
            <person name="Denef V.J."/>
            <person name="McMahon K.D."/>
            <person name="Konstantinidis K.T."/>
            <person name="Eloe-Fadrosh E.A."/>
            <person name="Kyrpides N.C."/>
            <person name="Woyke T."/>
        </authorList>
    </citation>
    <scope>NUCLEOTIDE SEQUENCE</scope>
    <source>
        <strain evidence="2">GVMAG-S-1040241-154</strain>
    </source>
</reference>
<feature type="transmembrane region" description="Helical" evidence="1">
    <location>
        <begin position="123"/>
        <end position="140"/>
    </location>
</feature>
<keyword evidence="1" id="KW-1133">Transmembrane helix</keyword>
<dbReference type="EMBL" id="MN740684">
    <property type="protein sequence ID" value="QHU07164.1"/>
    <property type="molecule type" value="Genomic_DNA"/>
</dbReference>
<proteinExistence type="predicted"/>
<name>A0A6C0JTZ7_9ZZZZ</name>
<keyword evidence="1" id="KW-0812">Transmembrane</keyword>
<evidence type="ECO:0000313" key="2">
    <source>
        <dbReference type="EMBL" id="QHU07164.1"/>
    </source>
</evidence>
<feature type="transmembrane region" description="Helical" evidence="1">
    <location>
        <begin position="61"/>
        <end position="79"/>
    </location>
</feature>